<dbReference type="GO" id="GO:0003676">
    <property type="term" value="F:nucleic acid binding"/>
    <property type="evidence" value="ECO:0007669"/>
    <property type="project" value="InterPro"/>
</dbReference>
<comment type="caution">
    <text evidence="4">The sequence shown here is derived from an EMBL/GenBank/DDBJ whole genome shotgun (WGS) entry which is preliminary data.</text>
</comment>
<sequence length="237" mass="26103">MTQCHDGINAGHVGQDATLDLARRHYWWPGMAAWVADYVASCPVCARYKTPRHKPYGLLQPLSTPERPWGSISLDFIEGLPSSSGFDSILVVVDRLSKLAVVMPTHKTATSKDTVELLQAHQHWGVPVLCMLWVGPTTFNSDACRVCGKTGHWQRNCPDAKPTVYPARPSGPQMRAHVVLESEKPQDGSPEEGDGAEDHREDNGGLEDHFDPNLFADDHDAGEPYHEDEGNDLGAMQ</sequence>
<evidence type="ECO:0000313" key="4">
    <source>
        <dbReference type="EMBL" id="SNX86556.1"/>
    </source>
</evidence>
<keyword evidence="5" id="KW-1185">Reference proteome</keyword>
<dbReference type="Gene3D" id="1.10.340.70">
    <property type="match status" value="1"/>
</dbReference>
<keyword evidence="1" id="KW-0863">Zinc-finger</keyword>
<dbReference type="InterPro" id="IPR036397">
    <property type="entry name" value="RNaseH_sf"/>
</dbReference>
<dbReference type="SMART" id="SM00343">
    <property type="entry name" value="ZnF_C2HC"/>
    <property type="match status" value="1"/>
</dbReference>
<dbReference type="EMBL" id="OAPG01000014">
    <property type="protein sequence ID" value="SNX86556.1"/>
    <property type="molecule type" value="Genomic_DNA"/>
</dbReference>
<organism evidence="4 5">
    <name type="scientific">Melanopsichium pennsylvanicum</name>
    <dbReference type="NCBI Taxonomy" id="63383"/>
    <lineage>
        <taxon>Eukaryota</taxon>
        <taxon>Fungi</taxon>
        <taxon>Dikarya</taxon>
        <taxon>Basidiomycota</taxon>
        <taxon>Ustilaginomycotina</taxon>
        <taxon>Ustilaginomycetes</taxon>
        <taxon>Ustilaginales</taxon>
        <taxon>Ustilaginaceae</taxon>
        <taxon>Melanopsichium</taxon>
    </lineage>
</organism>
<dbReference type="PROSITE" id="PS50158">
    <property type="entry name" value="ZF_CCHC"/>
    <property type="match status" value="1"/>
</dbReference>
<dbReference type="Pfam" id="PF00098">
    <property type="entry name" value="zf-CCHC"/>
    <property type="match status" value="1"/>
</dbReference>
<evidence type="ECO:0000256" key="2">
    <source>
        <dbReference type="SAM" id="MobiDB-lite"/>
    </source>
</evidence>
<dbReference type="Pfam" id="PF17921">
    <property type="entry name" value="Integrase_H2C2"/>
    <property type="match status" value="1"/>
</dbReference>
<dbReference type="InterPro" id="IPR050951">
    <property type="entry name" value="Retrovirus_Pol_polyprotein"/>
</dbReference>
<protein>
    <recommendedName>
        <fullName evidence="3">CCHC-type domain-containing protein</fullName>
    </recommendedName>
</protein>
<dbReference type="PANTHER" id="PTHR37984">
    <property type="entry name" value="PROTEIN CBG26694"/>
    <property type="match status" value="1"/>
</dbReference>
<dbReference type="InterPro" id="IPR041588">
    <property type="entry name" value="Integrase_H2C2"/>
</dbReference>
<dbReference type="InterPro" id="IPR001878">
    <property type="entry name" value="Znf_CCHC"/>
</dbReference>
<feature type="region of interest" description="Disordered" evidence="2">
    <location>
        <begin position="182"/>
        <end position="237"/>
    </location>
</feature>
<evidence type="ECO:0000259" key="3">
    <source>
        <dbReference type="PROSITE" id="PS50158"/>
    </source>
</evidence>
<accession>A0AAJ4XRF7</accession>
<dbReference type="SUPFAM" id="SSF53098">
    <property type="entry name" value="Ribonuclease H-like"/>
    <property type="match status" value="1"/>
</dbReference>
<gene>
    <name evidence="4" type="ORF">MEPE_05265</name>
</gene>
<feature type="compositionally biased region" description="Basic and acidic residues" evidence="2">
    <location>
        <begin position="196"/>
        <end position="228"/>
    </location>
</feature>
<name>A0AAJ4XRF7_9BASI</name>
<dbReference type="InterPro" id="IPR012337">
    <property type="entry name" value="RNaseH-like_sf"/>
</dbReference>
<dbReference type="Gene3D" id="3.30.420.10">
    <property type="entry name" value="Ribonuclease H-like superfamily/Ribonuclease H"/>
    <property type="match status" value="1"/>
</dbReference>
<reference evidence="4" key="1">
    <citation type="submission" date="2023-10" db="EMBL/GenBank/DDBJ databases">
        <authorList>
            <person name="Guldener U."/>
        </authorList>
    </citation>
    <scope>NUCLEOTIDE SEQUENCE</scope>
    <source>
        <strain evidence="4">Mp4</strain>
    </source>
</reference>
<evidence type="ECO:0000256" key="1">
    <source>
        <dbReference type="PROSITE-ProRule" id="PRU00047"/>
    </source>
</evidence>
<dbReference type="GO" id="GO:0008270">
    <property type="term" value="F:zinc ion binding"/>
    <property type="evidence" value="ECO:0007669"/>
    <property type="project" value="UniProtKB-KW"/>
</dbReference>
<proteinExistence type="predicted"/>
<dbReference type="Proteomes" id="UP001294444">
    <property type="component" value="Unassembled WGS sequence"/>
</dbReference>
<evidence type="ECO:0000313" key="5">
    <source>
        <dbReference type="Proteomes" id="UP001294444"/>
    </source>
</evidence>
<feature type="domain" description="CCHC-type" evidence="3">
    <location>
        <begin position="144"/>
        <end position="159"/>
    </location>
</feature>
<keyword evidence="1" id="KW-0862">Zinc</keyword>
<dbReference type="AlphaFoldDB" id="A0AAJ4XRF7"/>
<dbReference type="PANTHER" id="PTHR37984:SF5">
    <property type="entry name" value="PROTEIN NYNRIN-LIKE"/>
    <property type="match status" value="1"/>
</dbReference>
<keyword evidence="1" id="KW-0479">Metal-binding</keyword>